<dbReference type="KEGG" id="tva:4761476"/>
<sequence>MDKTVANWLKEFQENYPLPPPDGEAEATGWTLTIQELQDFSLSRELQSVPDTTTYGMKIYVSVFNTKTGLFHGRTWSSPLLTNTSTSVINLTTHGLLYGKECLIIIEFSFVIRYFSNETSEKSLFFTVLYPFSSSQHICPLFTGSPRFLLQNPKDFAQFLNNRPGQLLIELQQNNDLLRAKQFIPLCSFMQYPPPGVIKLAPLSLNNIFPINISDISLVVDPNFEMRVKQGFEQLFSKKYKVPAEDLLLRANKYIIQIVAHNGYTQLQEPYRIELQPKSYWKYDGQLTFKNFVNDNRFALLFLFIINIEFNAEGFNKPDSTNQYPKKQLLEIPIGYSITIPTKDQTVTLKWFQEARLCPLCSRVCRVVENLPPLTYDVNYSPISGKANDINNLPVEFKTIIGADGGSLSPFDPINSAVTPLLAEELLDKLNGNHIRIMIKFLVARPDFTERFPISSFPKVYFEADVWQTTTTRIPDCDMEILDENIYCFDEKQSKDGKKGTMLNLDFKLPTVDHVTNYFLLMKSNELQVQMKDEASNMVIGRFTIPSSALLRQRKQSLQFPAYSNIISDDGEHLGMIYFVCGNFGTNEGEIDKNLFEQRNRIENGLIVAESMMKTDQEFRELVLKSMQEPLELAMKYRDGKRKQIILNDMQKRFLRTKKIFPVPGVEFKFTFESNFDPSENMDIRISIDDERIRFLGLTKHDSPIDDLESRYIPLRNTDMKLIQSQNLSTLEIFSLIHYGSDTISVVEGQKISLDFSFFTVQSITNKEITVTLLDKDNEVCDIFTVKIIASGDVAHETITKYIKKGSCLTATLSTSLSLKDAISANDLITAENSTSGVRLSSSPIDEDITTLVFMFGEDGSLVKVCKVIILLTPSEVLTAGSRLKVVLKHIIGNTIICRSNNSRIAQFTSHLTPTVLSPPGEVTAIAINGGTALLTIFDLTNKQLIRNIVVSIGAGRGDAEQKCLDKIQINLPVSTLVKRAVVYKNNTNSTKHVTLTTSHPDLVTFDPLSYDISPGETTRFKIHFLPHGKAESVALYVFLQERRSNKRAQEYYRFAIKYE</sequence>
<dbReference type="GO" id="GO:0005856">
    <property type="term" value="C:cytoskeleton"/>
    <property type="evidence" value="ECO:0007669"/>
    <property type="project" value="InterPro"/>
</dbReference>
<dbReference type="GO" id="GO:0097730">
    <property type="term" value="C:non-motile cilium"/>
    <property type="evidence" value="ECO:0007669"/>
    <property type="project" value="InterPro"/>
</dbReference>
<proteinExistence type="predicted"/>
<dbReference type="InParanoid" id="A2EUP2"/>
<evidence type="ECO:0000313" key="3">
    <source>
        <dbReference type="Proteomes" id="UP000001542"/>
    </source>
</evidence>
<keyword evidence="3" id="KW-1185">Reference proteome</keyword>
<organism evidence="2 3">
    <name type="scientific">Trichomonas vaginalis (strain ATCC PRA-98 / G3)</name>
    <dbReference type="NCBI Taxonomy" id="412133"/>
    <lineage>
        <taxon>Eukaryota</taxon>
        <taxon>Metamonada</taxon>
        <taxon>Parabasalia</taxon>
        <taxon>Trichomonadida</taxon>
        <taxon>Trichomonadidae</taxon>
        <taxon>Trichomonas</taxon>
    </lineage>
</organism>
<name>A2EUP2_TRIV3</name>
<reference evidence="2" key="2">
    <citation type="journal article" date="2007" name="Science">
        <title>Draft genome sequence of the sexually transmitted pathogen Trichomonas vaginalis.</title>
        <authorList>
            <person name="Carlton J.M."/>
            <person name="Hirt R.P."/>
            <person name="Silva J.C."/>
            <person name="Delcher A.L."/>
            <person name="Schatz M."/>
            <person name="Zhao Q."/>
            <person name="Wortman J.R."/>
            <person name="Bidwell S.L."/>
            <person name="Alsmark U.C.M."/>
            <person name="Besteiro S."/>
            <person name="Sicheritz-Ponten T."/>
            <person name="Noel C.J."/>
            <person name="Dacks J.B."/>
            <person name="Foster P.G."/>
            <person name="Simillion C."/>
            <person name="Van de Peer Y."/>
            <person name="Miranda-Saavedra D."/>
            <person name="Barton G.J."/>
            <person name="Westrop G.D."/>
            <person name="Mueller S."/>
            <person name="Dessi D."/>
            <person name="Fiori P.L."/>
            <person name="Ren Q."/>
            <person name="Paulsen I."/>
            <person name="Zhang H."/>
            <person name="Bastida-Corcuera F.D."/>
            <person name="Simoes-Barbosa A."/>
            <person name="Brown M.T."/>
            <person name="Hayes R.D."/>
            <person name="Mukherjee M."/>
            <person name="Okumura C.Y."/>
            <person name="Schneider R."/>
            <person name="Smith A.J."/>
            <person name="Vanacova S."/>
            <person name="Villalvazo M."/>
            <person name="Haas B.J."/>
            <person name="Pertea M."/>
            <person name="Feldblyum T.V."/>
            <person name="Utterback T.R."/>
            <person name="Shu C.L."/>
            <person name="Osoegawa K."/>
            <person name="de Jong P.J."/>
            <person name="Hrdy I."/>
            <person name="Horvathova L."/>
            <person name="Zubacova Z."/>
            <person name="Dolezal P."/>
            <person name="Malik S.B."/>
            <person name="Logsdon J.M. Jr."/>
            <person name="Henze K."/>
            <person name="Gupta A."/>
            <person name="Wang C.C."/>
            <person name="Dunne R.L."/>
            <person name="Upcroft J.A."/>
            <person name="Upcroft P."/>
            <person name="White O."/>
            <person name="Salzberg S.L."/>
            <person name="Tang P."/>
            <person name="Chiu C.-H."/>
            <person name="Lee Y.-S."/>
            <person name="Embley T.M."/>
            <person name="Coombs G.H."/>
            <person name="Mottram J.C."/>
            <person name="Tachezy J."/>
            <person name="Fraser-Liggett C.M."/>
            <person name="Johnson P.J."/>
        </authorList>
    </citation>
    <scope>NUCLEOTIDE SEQUENCE [LARGE SCALE GENOMIC DNA]</scope>
    <source>
        <strain evidence="2">G3</strain>
    </source>
</reference>
<dbReference type="Pfam" id="PF26187">
    <property type="entry name" value="Ig_NPHP4_4th"/>
    <property type="match status" value="1"/>
</dbReference>
<dbReference type="RefSeq" id="XP_001315853.1">
    <property type="nucleotide sequence ID" value="XM_001315818.1"/>
</dbReference>
<feature type="domain" description="NPHP4 Ig-like" evidence="1">
    <location>
        <begin position="978"/>
        <end position="1053"/>
    </location>
</feature>
<evidence type="ECO:0000259" key="1">
    <source>
        <dbReference type="Pfam" id="PF26187"/>
    </source>
</evidence>
<dbReference type="EMBL" id="DS113499">
    <property type="protein sequence ID" value="EAY03630.1"/>
    <property type="molecule type" value="Genomic_DNA"/>
</dbReference>
<dbReference type="Proteomes" id="UP000001542">
    <property type="component" value="Unassembled WGS sequence"/>
</dbReference>
<reference evidence="2" key="1">
    <citation type="submission" date="2006-10" db="EMBL/GenBank/DDBJ databases">
        <authorList>
            <person name="Amadeo P."/>
            <person name="Zhao Q."/>
            <person name="Wortman J."/>
            <person name="Fraser-Liggett C."/>
            <person name="Carlton J."/>
        </authorList>
    </citation>
    <scope>NUCLEOTIDE SEQUENCE</scope>
    <source>
        <strain evidence="2">G3</strain>
    </source>
</reference>
<accession>A2EUP2</accession>
<dbReference type="AlphaFoldDB" id="A2EUP2"/>
<dbReference type="PANTHER" id="PTHR31043:SF3">
    <property type="entry name" value="NEPHROCYSTIN-4"/>
    <property type="match status" value="1"/>
</dbReference>
<dbReference type="InterPro" id="IPR029775">
    <property type="entry name" value="NPHP4"/>
</dbReference>
<protein>
    <recommendedName>
        <fullName evidence="1">NPHP4 Ig-like domain-containing protein</fullName>
    </recommendedName>
</protein>
<dbReference type="PANTHER" id="PTHR31043">
    <property type="entry name" value="NEPHROCYSTIN-4"/>
    <property type="match status" value="1"/>
</dbReference>
<dbReference type="GO" id="GO:0090090">
    <property type="term" value="P:negative regulation of canonical Wnt signaling pathway"/>
    <property type="evidence" value="ECO:0007669"/>
    <property type="project" value="InterPro"/>
</dbReference>
<dbReference type="InterPro" id="IPR058685">
    <property type="entry name" value="Ig_NPHP4_4th"/>
</dbReference>
<evidence type="ECO:0000313" key="2">
    <source>
        <dbReference type="EMBL" id="EAY03630.1"/>
    </source>
</evidence>
<dbReference type="OrthoDB" id="10502065at2759"/>
<dbReference type="VEuPathDB" id="TrichDB:TVAG_161690"/>
<dbReference type="VEuPathDB" id="TrichDB:TVAGG3_0255780"/>
<gene>
    <name evidence="2" type="ORF">TVAG_161690</name>
</gene>